<dbReference type="AlphaFoldDB" id="A0A2N8K9R0"/>
<protein>
    <submittedName>
        <fullName evidence="1">Uncharacterized protein</fullName>
    </submittedName>
</protein>
<proteinExistence type="predicted"/>
<evidence type="ECO:0000313" key="1">
    <source>
        <dbReference type="EMBL" id="PND30190.1"/>
    </source>
</evidence>
<accession>A0A2N8K9R0</accession>
<name>A0A2N8K9R0_9BURK</name>
<sequence length="105" mass="11781">MSVRYTILQLLDAAHGNLAEIELARPDLPPKQESRWLWIEGNTVTSLEVVGSGQPSKRIFDRAVLTVDGTRGELLWPSGRCEVLAVDPSRTLRPAFQQLIHQHLN</sequence>
<organism evidence="1 2">
    <name type="scientific">Achromobacter pulmonis</name>
    <dbReference type="NCBI Taxonomy" id="1389932"/>
    <lineage>
        <taxon>Bacteria</taxon>
        <taxon>Pseudomonadati</taxon>
        <taxon>Pseudomonadota</taxon>
        <taxon>Betaproteobacteria</taxon>
        <taxon>Burkholderiales</taxon>
        <taxon>Alcaligenaceae</taxon>
        <taxon>Achromobacter</taxon>
    </lineage>
</organism>
<comment type="caution">
    <text evidence="1">The sequence shown here is derived from an EMBL/GenBank/DDBJ whole genome shotgun (WGS) entry which is preliminary data.</text>
</comment>
<evidence type="ECO:0000313" key="2">
    <source>
        <dbReference type="Proteomes" id="UP000235994"/>
    </source>
</evidence>
<keyword evidence="2" id="KW-1185">Reference proteome</keyword>
<gene>
    <name evidence="1" type="ORF">C1I89_29940</name>
</gene>
<reference evidence="1 2" key="1">
    <citation type="submission" date="2018-01" db="EMBL/GenBank/DDBJ databases">
        <title>The draft genome of an aniline degradation strain ANB-1.</title>
        <authorList>
            <person name="Zhang L."/>
            <person name="Jiang J."/>
        </authorList>
    </citation>
    <scope>NUCLEOTIDE SEQUENCE [LARGE SCALE GENOMIC DNA]</scope>
    <source>
        <strain evidence="1 2">ANB-1</strain>
    </source>
</reference>
<dbReference type="RefSeq" id="WP_102775902.1">
    <property type="nucleotide sequence ID" value="NZ_POQS01000010.1"/>
</dbReference>
<dbReference type="Proteomes" id="UP000235994">
    <property type="component" value="Unassembled WGS sequence"/>
</dbReference>
<dbReference type="EMBL" id="POQS01000010">
    <property type="protein sequence ID" value="PND30190.1"/>
    <property type="molecule type" value="Genomic_DNA"/>
</dbReference>